<reference evidence="5" key="3">
    <citation type="submission" date="2020-10" db="UniProtKB">
        <authorList>
            <consortium name="WormBaseParasite"/>
        </authorList>
    </citation>
    <scope>IDENTIFICATION</scope>
</reference>
<evidence type="ECO:0000313" key="3">
    <source>
        <dbReference type="EMBL" id="CDS21383.1"/>
    </source>
</evidence>
<dbReference type="Pfam" id="PF07716">
    <property type="entry name" value="bZIP_2"/>
    <property type="match status" value="1"/>
</dbReference>
<dbReference type="WBParaSite" id="EgrG_000178800">
    <property type="protein sequence ID" value="EgrG_000178800"/>
    <property type="gene ID" value="EgrG_000178800"/>
</dbReference>
<dbReference type="Proteomes" id="UP000492820">
    <property type="component" value="Unassembled WGS sequence"/>
</dbReference>
<reference evidence="3" key="2">
    <citation type="submission" date="2014-06" db="EMBL/GenBank/DDBJ databases">
        <authorList>
            <person name="Aslett M."/>
        </authorList>
    </citation>
    <scope>NUCLEOTIDE SEQUENCE</scope>
</reference>
<dbReference type="CDD" id="cd14693">
    <property type="entry name" value="bZIP_CEBP"/>
    <property type="match status" value="1"/>
</dbReference>
<dbReference type="GO" id="GO:0000978">
    <property type="term" value="F:RNA polymerase II cis-regulatory region sequence-specific DNA binding"/>
    <property type="evidence" value="ECO:0007669"/>
    <property type="project" value="TreeGrafter"/>
</dbReference>
<dbReference type="SMART" id="SM00338">
    <property type="entry name" value="BRLZ"/>
    <property type="match status" value="1"/>
</dbReference>
<feature type="region of interest" description="Disordered" evidence="1">
    <location>
        <begin position="40"/>
        <end position="64"/>
    </location>
</feature>
<gene>
    <name evidence="3" type="ORF">EgrG_000178800</name>
</gene>
<dbReference type="SUPFAM" id="SSF57959">
    <property type="entry name" value="Leucine zipper domain"/>
    <property type="match status" value="1"/>
</dbReference>
<protein>
    <submittedName>
        <fullName evidence="3 5">Ccaat enhancer binding protein delta</fullName>
    </submittedName>
</protein>
<evidence type="ECO:0000313" key="5">
    <source>
        <dbReference type="WBParaSite" id="EgrG_000178800"/>
    </source>
</evidence>
<dbReference type="InterPro" id="IPR031106">
    <property type="entry name" value="C/EBP"/>
</dbReference>
<accession>A0A068WMP7</accession>
<evidence type="ECO:0000313" key="4">
    <source>
        <dbReference type="Proteomes" id="UP000492820"/>
    </source>
</evidence>
<dbReference type="PANTHER" id="PTHR23334">
    <property type="entry name" value="CCAAT/ENHANCER BINDING PROTEIN"/>
    <property type="match status" value="1"/>
</dbReference>
<dbReference type="AlphaFoldDB" id="A0A068WMP7"/>
<dbReference type="EMBL" id="LK028583">
    <property type="protein sequence ID" value="CDS21383.1"/>
    <property type="molecule type" value="Genomic_DNA"/>
</dbReference>
<feature type="region of interest" description="Disordered" evidence="1">
    <location>
        <begin position="1"/>
        <end position="23"/>
    </location>
</feature>
<name>A0A068WMP7_ECHGR</name>
<evidence type="ECO:0000256" key="1">
    <source>
        <dbReference type="SAM" id="MobiDB-lite"/>
    </source>
</evidence>
<dbReference type="InterPro" id="IPR046347">
    <property type="entry name" value="bZIP_sf"/>
</dbReference>
<sequence length="241" mass="26315">MSSDDYARHQQQHQKSLADGAIKMEPTIGRSVSFGAAAAAATATAGGGGGDGGSAKAMRGKPTSALHMEEEKYIALRKRNNIAVRKSREKQRAKQNEVIKTLSILRDENSSLQSTVAARIRELNLLNSLLKQVKHAPPKRLSKILSAYNLEQGPDLSFPLPPRLTPFLPPHPQLLGSFLLLPTDNSSSMFVIAITICAMTPVEMLTTSLALHHCTYYLLPGKKTCVSGKTHRFERPSYAQK</sequence>
<evidence type="ECO:0000259" key="2">
    <source>
        <dbReference type="PROSITE" id="PS50217"/>
    </source>
</evidence>
<dbReference type="GO" id="GO:0000981">
    <property type="term" value="F:DNA-binding transcription factor activity, RNA polymerase II-specific"/>
    <property type="evidence" value="ECO:0007669"/>
    <property type="project" value="TreeGrafter"/>
</dbReference>
<feature type="domain" description="BZIP" evidence="2">
    <location>
        <begin position="70"/>
        <end position="133"/>
    </location>
</feature>
<dbReference type="PROSITE" id="PS50217">
    <property type="entry name" value="BZIP"/>
    <property type="match status" value="1"/>
</dbReference>
<reference evidence="3 4" key="1">
    <citation type="journal article" date="2013" name="Nature">
        <title>The genomes of four tapeworm species reveal adaptations to parasitism.</title>
        <authorList>
            <person name="Tsai I.J."/>
            <person name="Zarowiecki M."/>
            <person name="Holroyd N."/>
            <person name="Garciarrubio A."/>
            <person name="Sanchez-Flores A."/>
            <person name="Brooks K.L."/>
            <person name="Tracey A."/>
            <person name="Bobes R.J."/>
            <person name="Fragoso G."/>
            <person name="Sciutto E."/>
            <person name="Aslett M."/>
            <person name="Beasley H."/>
            <person name="Bennett H.M."/>
            <person name="Cai J."/>
            <person name="Camicia F."/>
            <person name="Clark R."/>
            <person name="Cucher M."/>
            <person name="De Silva N."/>
            <person name="Day T.A."/>
            <person name="Deplazes P."/>
            <person name="Estrada K."/>
            <person name="Fernandez C."/>
            <person name="Holland P.W."/>
            <person name="Hou J."/>
            <person name="Hu S."/>
            <person name="Huckvale T."/>
            <person name="Hung S.S."/>
            <person name="Kamenetzky L."/>
            <person name="Keane J.A."/>
            <person name="Kiss F."/>
            <person name="Koziol U."/>
            <person name="Lambert O."/>
            <person name="Liu K."/>
            <person name="Luo X."/>
            <person name="Luo Y."/>
            <person name="Macchiaroli N."/>
            <person name="Nichol S."/>
            <person name="Paps J."/>
            <person name="Parkinson J."/>
            <person name="Pouchkina-Stantcheva N."/>
            <person name="Riddiford N."/>
            <person name="Rosenzvit M."/>
            <person name="Salinas G."/>
            <person name="Wasmuth J.D."/>
            <person name="Zamanian M."/>
            <person name="Zheng Y."/>
            <person name="Cai X."/>
            <person name="Soberon X."/>
            <person name="Olson P.D."/>
            <person name="Laclette J.P."/>
            <person name="Brehm K."/>
            <person name="Berriman M."/>
            <person name="Garciarrubio A."/>
            <person name="Bobes R.J."/>
            <person name="Fragoso G."/>
            <person name="Sanchez-Flores A."/>
            <person name="Estrada K."/>
            <person name="Cevallos M.A."/>
            <person name="Morett E."/>
            <person name="Gonzalez V."/>
            <person name="Portillo T."/>
            <person name="Ochoa-Leyva A."/>
            <person name="Jose M.V."/>
            <person name="Sciutto E."/>
            <person name="Landa A."/>
            <person name="Jimenez L."/>
            <person name="Valdes V."/>
            <person name="Carrero J.C."/>
            <person name="Larralde C."/>
            <person name="Morales-Montor J."/>
            <person name="Limon-Lason J."/>
            <person name="Soberon X."/>
            <person name="Laclette J.P."/>
        </authorList>
    </citation>
    <scope>NUCLEOTIDE SEQUENCE [LARGE SCALE GENOMIC DNA]</scope>
</reference>
<organism evidence="3">
    <name type="scientific">Echinococcus granulosus</name>
    <name type="common">Hydatid tapeworm</name>
    <dbReference type="NCBI Taxonomy" id="6210"/>
    <lineage>
        <taxon>Eukaryota</taxon>
        <taxon>Metazoa</taxon>
        <taxon>Spiralia</taxon>
        <taxon>Lophotrochozoa</taxon>
        <taxon>Platyhelminthes</taxon>
        <taxon>Cestoda</taxon>
        <taxon>Eucestoda</taxon>
        <taxon>Cyclophyllidea</taxon>
        <taxon>Taeniidae</taxon>
        <taxon>Echinococcus</taxon>
        <taxon>Echinococcus granulosus group</taxon>
    </lineage>
</organism>
<dbReference type="InterPro" id="IPR004827">
    <property type="entry name" value="bZIP"/>
</dbReference>
<proteinExistence type="predicted"/>
<dbReference type="GO" id="GO:0006351">
    <property type="term" value="P:DNA-templated transcription"/>
    <property type="evidence" value="ECO:0007669"/>
    <property type="project" value="InterPro"/>
</dbReference>
<dbReference type="Gene3D" id="1.20.5.170">
    <property type="match status" value="1"/>
</dbReference>
<dbReference type="PANTHER" id="PTHR23334:SF20">
    <property type="entry name" value="BASIC LEUCINE ZIPPER 24"/>
    <property type="match status" value="1"/>
</dbReference>
<dbReference type="OrthoDB" id="10032067at2759"/>